<dbReference type="PANTHER" id="PTHR19375">
    <property type="entry name" value="HEAT SHOCK PROTEIN 70KDA"/>
    <property type="match status" value="1"/>
</dbReference>
<evidence type="ECO:0000256" key="3">
    <source>
        <dbReference type="RuleBase" id="RU003322"/>
    </source>
</evidence>
<dbReference type="Proteomes" id="UP000193355">
    <property type="component" value="Unassembled WGS sequence"/>
</dbReference>
<protein>
    <submittedName>
        <fullName evidence="6">Hsp70 protein</fullName>
    </submittedName>
</protein>
<feature type="transmembrane region" description="Helical" evidence="5">
    <location>
        <begin position="427"/>
        <end position="446"/>
    </location>
</feature>
<feature type="compositionally biased region" description="Polar residues" evidence="4">
    <location>
        <begin position="454"/>
        <end position="476"/>
    </location>
</feature>
<keyword evidence="1 3" id="KW-0547">Nucleotide-binding</keyword>
<evidence type="ECO:0000256" key="2">
    <source>
        <dbReference type="ARBA" id="ARBA00022840"/>
    </source>
</evidence>
<name>A0A1X7JQE8_9BACT</name>
<dbReference type="RefSeq" id="WP_085544621.1">
    <property type="nucleotide sequence ID" value="NZ_FXBB01000015.1"/>
</dbReference>
<evidence type="ECO:0000256" key="1">
    <source>
        <dbReference type="ARBA" id="ARBA00022741"/>
    </source>
</evidence>
<gene>
    <name evidence="6" type="ORF">SAMN06275492_11511</name>
</gene>
<proteinExistence type="inferred from homology"/>
<evidence type="ECO:0000313" key="7">
    <source>
        <dbReference type="Proteomes" id="UP000193355"/>
    </source>
</evidence>
<dbReference type="AlphaFoldDB" id="A0A1X7JQE8"/>
<evidence type="ECO:0000313" key="6">
    <source>
        <dbReference type="EMBL" id="SMG30469.1"/>
    </source>
</evidence>
<feature type="region of interest" description="Disordered" evidence="4">
    <location>
        <begin position="454"/>
        <end position="478"/>
    </location>
</feature>
<accession>A0A1X7JQE8</accession>
<dbReference type="OrthoDB" id="9766019at2"/>
<keyword evidence="5" id="KW-0812">Transmembrane</keyword>
<keyword evidence="2 3" id="KW-0067">ATP-binding</keyword>
<keyword evidence="5" id="KW-1133">Transmembrane helix</keyword>
<dbReference type="GO" id="GO:0005524">
    <property type="term" value="F:ATP binding"/>
    <property type="evidence" value="ECO:0007669"/>
    <property type="project" value="UniProtKB-KW"/>
</dbReference>
<feature type="region of interest" description="Disordered" evidence="4">
    <location>
        <begin position="386"/>
        <end position="410"/>
    </location>
</feature>
<dbReference type="SUPFAM" id="SSF53067">
    <property type="entry name" value="Actin-like ATPase domain"/>
    <property type="match status" value="2"/>
</dbReference>
<dbReference type="Gene3D" id="3.90.640.10">
    <property type="entry name" value="Actin, Chain A, domain 4"/>
    <property type="match status" value="1"/>
</dbReference>
<feature type="compositionally biased region" description="Polar residues" evidence="4">
    <location>
        <begin position="397"/>
        <end position="407"/>
    </location>
</feature>
<dbReference type="Pfam" id="PF00012">
    <property type="entry name" value="HSP70"/>
    <property type="match status" value="1"/>
</dbReference>
<evidence type="ECO:0000256" key="4">
    <source>
        <dbReference type="SAM" id="MobiDB-lite"/>
    </source>
</evidence>
<comment type="similarity">
    <text evidence="3">Belongs to the heat shock protein 70 family.</text>
</comment>
<sequence>MKYLIGIDFGTTTTAISCTRISATFEPELIEIDNQRTTESVVRLTDGNEIEIIGLRAWEEIGDAPERTFYEFKLKVASKDILQLPEGPGTARDIGIIFLRNLREKIERGLFGNSPLKEIDAKEGIKTVIGHPSGWSEAQRKATISMAEEAGFPNVEGCEEPIGALYYHYYLGDLSLDKVQKVLVYDFGGGTSDVAIISTTGAEEPRVIATSGIADLGGRNFDEIIASAWEEKLLQETYKTKMSNRDKAWVRRHSRRLKEKLSIAVEGKGNSASETIPILQCKGDRDTFSMDVTSFETMNADLITRFSEPLWDALSGASLDASDIDIVILTGGSGRFYFAREKLKEMFPNAQILRSANPQEAVSKGLALYSKVLVCGKEQIRATSESSDQAVIKTPYGNKSNSSSSDETYPMLPDPYTSKKTGKKINIFKICVISFFIVAIFALFSVSGNQTNNSLKDTGGTAESISSKTTNLPTSRKSQEQINEKTLLEIMYVAEKLEKAQEDKNISLITAIQKELSTLDVKGSIPELWEAKQALSAYAQTAIDYYKRYNKHPYDVQSFPLTTSKAADAVYQKHLIDELYSIDSLRINSDVYCFLFNVSKAASAMGASLEYYIDKYSIKINKYRINSEVAKKETNYSPWGERLTEGDPDVKLVIAIYENGDFLPIKVFPRDQRSYTDTPQRTVNESFTWYTKSNSRLFIFMIDIDTDSGELLDYTGIPNSNYSGWLNVGSGCEVHLDVTIENTK</sequence>
<dbReference type="Gene3D" id="3.30.420.40">
    <property type="match status" value="2"/>
</dbReference>
<dbReference type="InterPro" id="IPR013126">
    <property type="entry name" value="Hsp_70_fam"/>
</dbReference>
<keyword evidence="5" id="KW-0472">Membrane</keyword>
<organism evidence="6 7">
    <name type="scientific">Dethiosulfovibrio salsuginis</name>
    <dbReference type="NCBI Taxonomy" id="561720"/>
    <lineage>
        <taxon>Bacteria</taxon>
        <taxon>Thermotogati</taxon>
        <taxon>Synergistota</taxon>
        <taxon>Synergistia</taxon>
        <taxon>Synergistales</taxon>
        <taxon>Dethiosulfovibrionaceae</taxon>
        <taxon>Dethiosulfovibrio</taxon>
    </lineage>
</organism>
<dbReference type="InterPro" id="IPR043129">
    <property type="entry name" value="ATPase_NBD"/>
</dbReference>
<keyword evidence="7" id="KW-1185">Reference proteome</keyword>
<dbReference type="STRING" id="561720.SAMN06275492_11511"/>
<dbReference type="EMBL" id="FXBB01000015">
    <property type="protein sequence ID" value="SMG30469.1"/>
    <property type="molecule type" value="Genomic_DNA"/>
</dbReference>
<dbReference type="GO" id="GO:0140662">
    <property type="term" value="F:ATP-dependent protein folding chaperone"/>
    <property type="evidence" value="ECO:0007669"/>
    <property type="project" value="InterPro"/>
</dbReference>
<evidence type="ECO:0000256" key="5">
    <source>
        <dbReference type="SAM" id="Phobius"/>
    </source>
</evidence>
<dbReference type="PRINTS" id="PR00301">
    <property type="entry name" value="HEATSHOCK70"/>
</dbReference>
<reference evidence="7" key="1">
    <citation type="submission" date="2017-04" db="EMBL/GenBank/DDBJ databases">
        <authorList>
            <person name="Varghese N."/>
            <person name="Submissions S."/>
        </authorList>
    </citation>
    <scope>NUCLEOTIDE SEQUENCE [LARGE SCALE GENOMIC DNA]</scope>
    <source>
        <strain evidence="7">USBA 82</strain>
    </source>
</reference>